<feature type="coiled-coil region" evidence="1">
    <location>
        <begin position="80"/>
        <end position="161"/>
    </location>
</feature>
<protein>
    <submittedName>
        <fullName evidence="3">Uncharacterized protein LOC107070810</fullName>
    </submittedName>
</protein>
<sequence length="231" mass="27169">MDTNVEYTLQDTYEDLTDLKQCLCKEIDDLTIEIKHNKISALKTSCTSDEVITKQRTLANSIWKYIPNKPPKNYPIPNTIDIHIDTLDDLEKEIVNAKSLLNKTIEELHNIEKDINYLENKRNDFNKMREKYLTTVQLLENNTYEQELRMSKKLFKEAKQDLRELVDLLFPQNKNFSNILSELVMAYAKGGDDIYVDMRPEILDCVKYLVEADIVMYHPNDKNKIKMNDLL</sequence>
<name>A0ABM1IX78_POLDO</name>
<proteinExistence type="predicted"/>
<evidence type="ECO:0000256" key="1">
    <source>
        <dbReference type="SAM" id="Coils"/>
    </source>
</evidence>
<dbReference type="InterPro" id="IPR027267">
    <property type="entry name" value="AH/BAR_dom_sf"/>
</dbReference>
<dbReference type="RefSeq" id="XP_015184815.1">
    <property type="nucleotide sequence ID" value="XM_015329329.1"/>
</dbReference>
<keyword evidence="1" id="KW-0175">Coiled coil</keyword>
<dbReference type="Proteomes" id="UP000694924">
    <property type="component" value="Unplaced"/>
</dbReference>
<reference evidence="3" key="1">
    <citation type="submission" date="2025-08" db="UniProtKB">
        <authorList>
            <consortium name="RefSeq"/>
        </authorList>
    </citation>
    <scope>IDENTIFICATION</scope>
    <source>
        <tissue evidence="3">Whole body</tissue>
    </source>
</reference>
<organism evidence="2 3">
    <name type="scientific">Polistes dominula</name>
    <name type="common">European paper wasp</name>
    <name type="synonym">Vespa dominula</name>
    <dbReference type="NCBI Taxonomy" id="743375"/>
    <lineage>
        <taxon>Eukaryota</taxon>
        <taxon>Metazoa</taxon>
        <taxon>Ecdysozoa</taxon>
        <taxon>Arthropoda</taxon>
        <taxon>Hexapoda</taxon>
        <taxon>Insecta</taxon>
        <taxon>Pterygota</taxon>
        <taxon>Neoptera</taxon>
        <taxon>Endopterygota</taxon>
        <taxon>Hymenoptera</taxon>
        <taxon>Apocrita</taxon>
        <taxon>Aculeata</taxon>
        <taxon>Vespoidea</taxon>
        <taxon>Vespidae</taxon>
        <taxon>Polistinae</taxon>
        <taxon>Polistini</taxon>
        <taxon>Polistes</taxon>
    </lineage>
</organism>
<accession>A0ABM1IX78</accession>
<evidence type="ECO:0000313" key="3">
    <source>
        <dbReference type="RefSeq" id="XP_015184815.1"/>
    </source>
</evidence>
<dbReference type="GeneID" id="107070810"/>
<dbReference type="SUPFAM" id="SSF103657">
    <property type="entry name" value="BAR/IMD domain-like"/>
    <property type="match status" value="1"/>
</dbReference>
<evidence type="ECO:0000313" key="2">
    <source>
        <dbReference type="Proteomes" id="UP000694924"/>
    </source>
</evidence>
<gene>
    <name evidence="3" type="primary">LOC107070810</name>
</gene>
<keyword evidence="2" id="KW-1185">Reference proteome</keyword>